<dbReference type="InterPro" id="IPR006036">
    <property type="entry name" value="K_uptake_TrkA"/>
</dbReference>
<keyword evidence="5" id="KW-0997">Cell inner membrane</keyword>
<dbReference type="InterPro" id="IPR050721">
    <property type="entry name" value="Trk_Ktr_HKT_K-transport"/>
</dbReference>
<gene>
    <name evidence="14" type="ORF">C8D97_11236</name>
</gene>
<keyword evidence="15" id="KW-1185">Reference proteome</keyword>
<dbReference type="InterPro" id="IPR036721">
    <property type="entry name" value="RCK_C_sf"/>
</dbReference>
<dbReference type="AlphaFoldDB" id="A0A316FG96"/>
<dbReference type="Gene3D" id="3.40.50.720">
    <property type="entry name" value="NAD(P)-binding Rossmann-like Domain"/>
    <property type="match status" value="2"/>
</dbReference>
<dbReference type="SUPFAM" id="SSF51735">
    <property type="entry name" value="NAD(P)-binding Rossmann-fold domains"/>
    <property type="match status" value="2"/>
</dbReference>
<feature type="domain" description="RCK N-terminal" evidence="12">
    <location>
        <begin position="1"/>
        <end position="122"/>
    </location>
</feature>
<dbReference type="PANTHER" id="PTHR43833:SF5">
    <property type="entry name" value="TRK SYSTEM POTASSIUM UPTAKE PROTEIN TRKA"/>
    <property type="match status" value="1"/>
</dbReference>
<dbReference type="PROSITE" id="PS51202">
    <property type="entry name" value="RCK_C"/>
    <property type="match status" value="2"/>
</dbReference>
<reference evidence="14 15" key="1">
    <citation type="submission" date="2018-05" db="EMBL/GenBank/DDBJ databases">
        <title>Genomic Encyclopedia of Type Strains, Phase IV (KMG-IV): sequencing the most valuable type-strain genomes for metagenomic binning, comparative biology and taxonomic classification.</title>
        <authorList>
            <person name="Goeker M."/>
        </authorList>
    </citation>
    <scope>NUCLEOTIDE SEQUENCE [LARGE SCALE GENOMIC DNA]</scope>
    <source>
        <strain evidence="14 15">DSM 25350</strain>
    </source>
</reference>
<keyword evidence="10" id="KW-0406">Ion transport</keyword>
<evidence type="ECO:0000256" key="11">
    <source>
        <dbReference type="ARBA" id="ARBA00023136"/>
    </source>
</evidence>
<proteinExistence type="predicted"/>
<dbReference type="FunFam" id="3.40.50.720:FF:000042">
    <property type="entry name" value="Trk system potassium transporter TrkA"/>
    <property type="match status" value="1"/>
</dbReference>
<keyword evidence="8" id="KW-0630">Potassium</keyword>
<dbReference type="OrthoDB" id="9775180at2"/>
<keyword evidence="6" id="KW-0633">Potassium transport</keyword>
<protein>
    <recommendedName>
        <fullName evidence="2">Trk system potassium uptake protein TrkA</fullName>
    </recommendedName>
</protein>
<dbReference type="InterPro" id="IPR003148">
    <property type="entry name" value="RCK_N"/>
</dbReference>
<comment type="subcellular location">
    <subcellularLocation>
        <location evidence="1">Cell inner membrane</location>
        <topology evidence="1">Peripheral membrane protein</topology>
        <orientation evidence="1">Cytoplasmic side</orientation>
    </subcellularLocation>
</comment>
<evidence type="ECO:0000256" key="7">
    <source>
        <dbReference type="ARBA" id="ARBA00022737"/>
    </source>
</evidence>
<keyword evidence="11" id="KW-0472">Membrane</keyword>
<dbReference type="EMBL" id="QGGU01000012">
    <property type="protein sequence ID" value="PWK46800.1"/>
    <property type="molecule type" value="Genomic_DNA"/>
</dbReference>
<feature type="domain" description="RCK C-terminal" evidence="13">
    <location>
        <begin position="367"/>
        <end position="452"/>
    </location>
</feature>
<organism evidence="14 15">
    <name type="scientific">Pleionea mediterranea</name>
    <dbReference type="NCBI Taxonomy" id="523701"/>
    <lineage>
        <taxon>Bacteria</taxon>
        <taxon>Pseudomonadati</taxon>
        <taxon>Pseudomonadota</taxon>
        <taxon>Gammaproteobacteria</taxon>
        <taxon>Oceanospirillales</taxon>
        <taxon>Pleioneaceae</taxon>
        <taxon>Pleionea</taxon>
    </lineage>
</organism>
<dbReference type="NCBIfam" id="NF007039">
    <property type="entry name" value="PRK09496.3-2"/>
    <property type="match status" value="1"/>
</dbReference>
<dbReference type="GO" id="GO:0005886">
    <property type="term" value="C:plasma membrane"/>
    <property type="evidence" value="ECO:0007669"/>
    <property type="project" value="UniProtKB-SubCell"/>
</dbReference>
<dbReference type="NCBIfam" id="NF007031">
    <property type="entry name" value="PRK09496.1-2"/>
    <property type="match status" value="1"/>
</dbReference>
<dbReference type="RefSeq" id="WP_109764673.1">
    <property type="nucleotide sequence ID" value="NZ_QGGU01000012.1"/>
</dbReference>
<evidence type="ECO:0000256" key="8">
    <source>
        <dbReference type="ARBA" id="ARBA00022958"/>
    </source>
</evidence>
<evidence type="ECO:0000256" key="9">
    <source>
        <dbReference type="ARBA" id="ARBA00023027"/>
    </source>
</evidence>
<dbReference type="FunFam" id="3.30.70.1450:FF:000001">
    <property type="entry name" value="Trk system potassium transporter TrkA"/>
    <property type="match status" value="1"/>
</dbReference>
<accession>A0A316FG96</accession>
<evidence type="ECO:0000256" key="1">
    <source>
        <dbReference type="ARBA" id="ARBA00004515"/>
    </source>
</evidence>
<feature type="domain" description="RCK C-terminal" evidence="13">
    <location>
        <begin position="142"/>
        <end position="226"/>
    </location>
</feature>
<dbReference type="GO" id="GO:0015079">
    <property type="term" value="F:potassium ion transmembrane transporter activity"/>
    <property type="evidence" value="ECO:0007669"/>
    <property type="project" value="InterPro"/>
</dbReference>
<dbReference type="Gene3D" id="3.30.70.1450">
    <property type="entry name" value="Regulator of K+ conductance, C-terminal domain"/>
    <property type="match status" value="2"/>
</dbReference>
<dbReference type="NCBIfam" id="NF007032">
    <property type="entry name" value="PRK09496.1-4"/>
    <property type="match status" value="1"/>
</dbReference>
<dbReference type="Pfam" id="PF02254">
    <property type="entry name" value="TrkA_N"/>
    <property type="match status" value="2"/>
</dbReference>
<dbReference type="FunFam" id="3.30.70.1450:FF:000002">
    <property type="entry name" value="Trk system potassium transporter TrkA"/>
    <property type="match status" value="1"/>
</dbReference>
<dbReference type="Proteomes" id="UP000245790">
    <property type="component" value="Unassembled WGS sequence"/>
</dbReference>
<dbReference type="SUPFAM" id="SSF116726">
    <property type="entry name" value="TrkA C-terminal domain-like"/>
    <property type="match status" value="2"/>
</dbReference>
<dbReference type="PRINTS" id="PR00335">
    <property type="entry name" value="KUPTAKETRKA"/>
</dbReference>
<dbReference type="InterPro" id="IPR036291">
    <property type="entry name" value="NAD(P)-bd_dom_sf"/>
</dbReference>
<evidence type="ECO:0000259" key="12">
    <source>
        <dbReference type="PROSITE" id="PS51201"/>
    </source>
</evidence>
<sequence>MKIIILGAGQVGGTLAVNLAGEDNDITVVDTNAKRLRELQDHLDLRTIVGCGSFPHILRQAGADDADMLIAVTNSDETNMIACQVAFSIFHTPRKIARVRATSYLDEEDLFHSDAIPVDVVISPEQLVVQSIFRLIENPGALQVVDFASGRVRMVAVKAYYGGPLVGNALSALKDHMPTIDTRVAAIFRQGQAIMPTGGTVIEADDEVFFIAARNHIRSVMGELQKLERPYKRVMIAGGGNIGLGLAKLLEQNYQVKLIEHNAKRAQLISEELDDTLILQGDASNQDMLMDENIEDIDVFVAVTNNDEVNILSAILAKRLGARKTMVLISRPAYVDLMQGHEIDIAVSPQQATIGSLLTHIRRGDVANVYSLRRGAAEAIEAIAHGDEQTSQVVGRAIGDISLPPGTNIGAIVRDDQVLIAHDNIVIQSDDHVILFLVDKKYINDVEQLFQVDFAFF</sequence>
<dbReference type="PROSITE" id="PS51201">
    <property type="entry name" value="RCK_N"/>
    <property type="match status" value="2"/>
</dbReference>
<keyword evidence="9" id="KW-0520">NAD</keyword>
<evidence type="ECO:0000256" key="3">
    <source>
        <dbReference type="ARBA" id="ARBA00022448"/>
    </source>
</evidence>
<evidence type="ECO:0000256" key="6">
    <source>
        <dbReference type="ARBA" id="ARBA00022538"/>
    </source>
</evidence>
<dbReference type="FunFam" id="3.40.50.720:FF:000027">
    <property type="entry name" value="Trk system potassium transporter TrkA"/>
    <property type="match status" value="1"/>
</dbReference>
<dbReference type="InterPro" id="IPR006037">
    <property type="entry name" value="RCK_C"/>
</dbReference>
<evidence type="ECO:0000256" key="2">
    <source>
        <dbReference type="ARBA" id="ARBA00017378"/>
    </source>
</evidence>
<dbReference type="Pfam" id="PF02080">
    <property type="entry name" value="TrkA_C"/>
    <property type="match status" value="2"/>
</dbReference>
<keyword evidence="7" id="KW-0677">Repeat</keyword>
<evidence type="ECO:0000256" key="5">
    <source>
        <dbReference type="ARBA" id="ARBA00022519"/>
    </source>
</evidence>
<comment type="caution">
    <text evidence="14">The sequence shown here is derived from an EMBL/GenBank/DDBJ whole genome shotgun (WGS) entry which is preliminary data.</text>
</comment>
<evidence type="ECO:0000313" key="14">
    <source>
        <dbReference type="EMBL" id="PWK46800.1"/>
    </source>
</evidence>
<dbReference type="NCBIfam" id="NF007030">
    <property type="entry name" value="PRK09496.1-1"/>
    <property type="match status" value="1"/>
</dbReference>
<feature type="domain" description="RCK N-terminal" evidence="12">
    <location>
        <begin position="231"/>
        <end position="347"/>
    </location>
</feature>
<name>A0A316FG96_9GAMM</name>
<evidence type="ECO:0000259" key="13">
    <source>
        <dbReference type="PROSITE" id="PS51202"/>
    </source>
</evidence>
<keyword evidence="4" id="KW-1003">Cell membrane</keyword>
<evidence type="ECO:0000256" key="4">
    <source>
        <dbReference type="ARBA" id="ARBA00022475"/>
    </source>
</evidence>
<dbReference type="PANTHER" id="PTHR43833">
    <property type="entry name" value="POTASSIUM CHANNEL PROTEIN 2-RELATED-RELATED"/>
    <property type="match status" value="1"/>
</dbReference>
<evidence type="ECO:0000256" key="10">
    <source>
        <dbReference type="ARBA" id="ARBA00023065"/>
    </source>
</evidence>
<keyword evidence="3" id="KW-0813">Transport</keyword>
<evidence type="ECO:0000313" key="15">
    <source>
        <dbReference type="Proteomes" id="UP000245790"/>
    </source>
</evidence>